<sequence>MPISICQSQVSKKLYKKAHTGRISVFTNI</sequence>
<proteinExistence type="predicted"/>
<name>A0A6G9JTU0_9GAMM</name>
<organism evidence="1 2">
    <name type="scientific">Buchnera aphidicola</name>
    <name type="common">Microlophium carnosum</name>
    <dbReference type="NCBI Taxonomy" id="2708354"/>
    <lineage>
        <taxon>Bacteria</taxon>
        <taxon>Pseudomonadati</taxon>
        <taxon>Pseudomonadota</taxon>
        <taxon>Gammaproteobacteria</taxon>
        <taxon>Enterobacterales</taxon>
        <taxon>Erwiniaceae</taxon>
        <taxon>Buchnera</taxon>
    </lineage>
</organism>
<evidence type="ECO:0000313" key="1">
    <source>
        <dbReference type="EMBL" id="QIQ42173.1"/>
    </source>
</evidence>
<dbReference type="AlphaFoldDB" id="A0A6G9JTU0"/>
<accession>A0A6G9JTU0</accession>
<evidence type="ECO:0000313" key="2">
    <source>
        <dbReference type="Proteomes" id="UP000503183"/>
    </source>
</evidence>
<gene>
    <name evidence="1" type="ORF">G4A98_02110</name>
</gene>
<reference evidence="1 2" key="1">
    <citation type="submission" date="2020-04" db="EMBL/GenBank/DDBJ databases">
        <title>Parallel evolution in the integration of a co-obligate aphid symbiosis.</title>
        <authorList>
            <person name="Monnin D."/>
            <person name="Jackson R."/>
            <person name="Kiers E.T."/>
            <person name="Bunker M."/>
            <person name="Ellers J."/>
            <person name="Henry L.M."/>
        </authorList>
    </citation>
    <scope>NUCLEOTIDE SEQUENCE [LARGE SCALE GENOMIC DNA]</scope>
    <source>
        <strain evidence="1">MCAR-56B</strain>
    </source>
</reference>
<dbReference type="Proteomes" id="UP000503183">
    <property type="component" value="Chromosome"/>
</dbReference>
<dbReference type="EMBL" id="CP048747">
    <property type="protein sequence ID" value="QIQ42173.1"/>
    <property type="molecule type" value="Genomic_DNA"/>
</dbReference>
<protein>
    <submittedName>
        <fullName evidence="1">Uncharacterized protein</fullName>
    </submittedName>
</protein>